<dbReference type="AlphaFoldDB" id="A0A438K219"/>
<dbReference type="NCBIfam" id="TIGR01568">
    <property type="entry name" value="A_thal_3678"/>
    <property type="match status" value="1"/>
</dbReference>
<comment type="caution">
    <text evidence="10">The sequence shown here is derived from an EMBL/GenBank/DDBJ whole genome shotgun (WGS) entry which is preliminary data.</text>
</comment>
<dbReference type="GO" id="GO:0045892">
    <property type="term" value="P:negative regulation of DNA-templated transcription"/>
    <property type="evidence" value="ECO:0007669"/>
    <property type="project" value="UniProtKB-UniRule"/>
</dbReference>
<feature type="compositionally biased region" description="Basic residues" evidence="7">
    <location>
        <begin position="254"/>
        <end position="275"/>
    </location>
</feature>
<dbReference type="Pfam" id="PF04844">
    <property type="entry name" value="Ovate"/>
    <property type="match status" value="1"/>
</dbReference>
<reference evidence="10 11" key="1">
    <citation type="journal article" date="2018" name="PLoS Genet.">
        <title>Population sequencing reveals clonal diversity and ancestral inbreeding in the grapevine cultivar Chardonnay.</title>
        <authorList>
            <person name="Roach M.J."/>
            <person name="Johnson D.L."/>
            <person name="Bohlmann J."/>
            <person name="van Vuuren H.J."/>
            <person name="Jones S.J."/>
            <person name="Pretorius I.S."/>
            <person name="Schmidt S.A."/>
            <person name="Borneman A.R."/>
        </authorList>
    </citation>
    <scope>NUCLEOTIDE SEQUENCE [LARGE SCALE GENOMIC DNA]</scope>
    <source>
        <strain evidence="11">cv. Chardonnay</strain>
        <tissue evidence="10">Leaf</tissue>
    </source>
</reference>
<feature type="compositionally biased region" description="Basic residues" evidence="7">
    <location>
        <begin position="182"/>
        <end position="193"/>
    </location>
</feature>
<feature type="region of interest" description="Disordered" evidence="7">
    <location>
        <begin position="162"/>
        <end position="305"/>
    </location>
</feature>
<keyword evidence="8" id="KW-1133">Transmembrane helix</keyword>
<evidence type="ECO:0000259" key="9">
    <source>
        <dbReference type="PROSITE" id="PS51754"/>
    </source>
</evidence>
<dbReference type="PANTHER" id="PTHR33057:SF224">
    <property type="entry name" value="TRANSCRIPTION REPRESSOR"/>
    <property type="match status" value="1"/>
</dbReference>
<sequence>MRVDHISNLGNIEAGLLLIYCSLGVTFFFSGGLRILEMGKGFKLRFSLIHSLQFCRSRNRSALPESPVPASHRLSTVNRKGLDIAFPSVPDPPPSTPWHPFRRRRVKTVPMGCGCRRGSGVRSETSYDCDTESVEYSWKKDGKWHVISRVYEDGPRRKICYSPFPGESDGDLSPNQPQKMAKEKKVRKKKKKGTVPSVRTSTSSGDSGWFSSEGGDYDEETETLLSSSRSFSNDSSFEFNHPLETISEESKSVVGKRGRMNNSKKARRLKRHISKNCRTGSSSSSSSGSGNPKTTSSPEAESPARVSVYQGRIPCRLDGKVRESFAVVKKSKDPYEDFKKSMVEMIMEKQMFETEDLEQLLQCFLSLNSPQHHGIIVEAFSVVWEGLFCKSPPMPRRVSRCL</sequence>
<keyword evidence="5 6" id="KW-0539">Nucleus</keyword>
<keyword evidence="8" id="KW-0472">Membrane</keyword>
<protein>
    <recommendedName>
        <fullName evidence="6">Transcription repressor</fullName>
    </recommendedName>
    <alternativeName>
        <fullName evidence="6">Ovate family protein</fullName>
    </alternativeName>
</protein>
<feature type="compositionally biased region" description="Low complexity" evidence="7">
    <location>
        <begin position="280"/>
        <end position="290"/>
    </location>
</feature>
<evidence type="ECO:0000313" key="10">
    <source>
        <dbReference type="EMBL" id="RVX15228.1"/>
    </source>
</evidence>
<dbReference type="InterPro" id="IPR038933">
    <property type="entry name" value="Ovate"/>
</dbReference>
<keyword evidence="4 6" id="KW-0804">Transcription</keyword>
<accession>A0A438K219</accession>
<dbReference type="Proteomes" id="UP000288805">
    <property type="component" value="Unassembled WGS sequence"/>
</dbReference>
<evidence type="ECO:0000256" key="6">
    <source>
        <dbReference type="RuleBase" id="RU367028"/>
    </source>
</evidence>
<feature type="compositionally biased region" description="Low complexity" evidence="7">
    <location>
        <begin position="223"/>
        <end position="240"/>
    </location>
</feature>
<evidence type="ECO:0000256" key="2">
    <source>
        <dbReference type="ARBA" id="ARBA00022491"/>
    </source>
</evidence>
<keyword evidence="2 6" id="KW-0678">Repressor</keyword>
<dbReference type="EMBL" id="QGNW01000019">
    <property type="protein sequence ID" value="RVX15228.1"/>
    <property type="molecule type" value="Genomic_DNA"/>
</dbReference>
<keyword evidence="8" id="KW-0812">Transmembrane</keyword>
<evidence type="ECO:0000256" key="3">
    <source>
        <dbReference type="ARBA" id="ARBA00023015"/>
    </source>
</evidence>
<keyword evidence="3 6" id="KW-0805">Transcription regulation</keyword>
<gene>
    <name evidence="10" type="primary">OFP7_1</name>
    <name evidence="10" type="ORF">CK203_007902</name>
</gene>
<dbReference type="GO" id="GO:0005634">
    <property type="term" value="C:nucleus"/>
    <property type="evidence" value="ECO:0007669"/>
    <property type="project" value="UniProtKB-SubCell"/>
</dbReference>
<evidence type="ECO:0000256" key="1">
    <source>
        <dbReference type="ARBA" id="ARBA00004123"/>
    </source>
</evidence>
<dbReference type="PROSITE" id="PS51754">
    <property type="entry name" value="OVATE"/>
    <property type="match status" value="1"/>
</dbReference>
<comment type="function">
    <text evidence="6">Transcriptional repressor that regulates multiple aspects of plant growth and development.</text>
</comment>
<feature type="domain" description="OVATE" evidence="9">
    <location>
        <begin position="327"/>
        <end position="386"/>
    </location>
</feature>
<evidence type="ECO:0000256" key="7">
    <source>
        <dbReference type="SAM" id="MobiDB-lite"/>
    </source>
</evidence>
<dbReference type="InterPro" id="IPR006458">
    <property type="entry name" value="Ovate_C"/>
</dbReference>
<organism evidence="10 11">
    <name type="scientific">Vitis vinifera</name>
    <name type="common">Grape</name>
    <dbReference type="NCBI Taxonomy" id="29760"/>
    <lineage>
        <taxon>Eukaryota</taxon>
        <taxon>Viridiplantae</taxon>
        <taxon>Streptophyta</taxon>
        <taxon>Embryophyta</taxon>
        <taxon>Tracheophyta</taxon>
        <taxon>Spermatophyta</taxon>
        <taxon>Magnoliopsida</taxon>
        <taxon>eudicotyledons</taxon>
        <taxon>Gunneridae</taxon>
        <taxon>Pentapetalae</taxon>
        <taxon>rosids</taxon>
        <taxon>Vitales</taxon>
        <taxon>Vitaceae</taxon>
        <taxon>Viteae</taxon>
        <taxon>Vitis</taxon>
    </lineage>
</organism>
<proteinExistence type="predicted"/>
<evidence type="ECO:0000256" key="4">
    <source>
        <dbReference type="ARBA" id="ARBA00023163"/>
    </source>
</evidence>
<name>A0A438K219_VITVI</name>
<comment type="subcellular location">
    <subcellularLocation>
        <location evidence="1 6">Nucleus</location>
    </subcellularLocation>
</comment>
<evidence type="ECO:0000256" key="5">
    <source>
        <dbReference type="ARBA" id="ARBA00023242"/>
    </source>
</evidence>
<dbReference type="PANTHER" id="PTHR33057">
    <property type="entry name" value="TRANSCRIPTION REPRESSOR OFP7-RELATED"/>
    <property type="match status" value="1"/>
</dbReference>
<evidence type="ECO:0000313" key="11">
    <source>
        <dbReference type="Proteomes" id="UP000288805"/>
    </source>
</evidence>
<evidence type="ECO:0000256" key="8">
    <source>
        <dbReference type="SAM" id="Phobius"/>
    </source>
</evidence>
<feature type="transmembrane region" description="Helical" evidence="8">
    <location>
        <begin position="17"/>
        <end position="36"/>
    </location>
</feature>
<feature type="compositionally biased region" description="Low complexity" evidence="7">
    <location>
        <begin position="201"/>
        <end position="214"/>
    </location>
</feature>